<evidence type="ECO:0000256" key="3">
    <source>
        <dbReference type="ARBA" id="ARBA00013252"/>
    </source>
</evidence>
<proteinExistence type="inferred from homology"/>
<protein>
    <recommendedName>
        <fullName evidence="3">4a-hydroxytetrahydrobiopterin dehydratase</fullName>
        <ecNumber evidence="3">4.2.1.96</ecNumber>
    </recommendedName>
    <alternativeName>
        <fullName evidence="5">4-alpha-hydroxy-tetrahydropterin dehydratase</fullName>
    </alternativeName>
</protein>
<name>A0ABC8RRV7_9AQUA</name>
<gene>
    <name evidence="6" type="ORF">ILEXP_LOCUS14129</name>
</gene>
<dbReference type="PANTHER" id="PTHR12599">
    <property type="entry name" value="PTERIN-4-ALPHA-CARBINOLAMINE DEHYDRATASE"/>
    <property type="match status" value="1"/>
</dbReference>
<reference evidence="6 7" key="1">
    <citation type="submission" date="2024-02" db="EMBL/GenBank/DDBJ databases">
        <authorList>
            <person name="Vignale AGUSTIN F."/>
            <person name="Sosa J E."/>
            <person name="Modenutti C."/>
        </authorList>
    </citation>
    <scope>NUCLEOTIDE SEQUENCE [LARGE SCALE GENOMIC DNA]</scope>
</reference>
<accession>A0ABC8RRV7</accession>
<evidence type="ECO:0000313" key="7">
    <source>
        <dbReference type="Proteomes" id="UP001642360"/>
    </source>
</evidence>
<dbReference type="PANTHER" id="PTHR12599:SF0">
    <property type="entry name" value="PTERIN-4-ALPHA-CARBINOLAMINE DEHYDRATASE"/>
    <property type="match status" value="1"/>
</dbReference>
<comment type="similarity">
    <text evidence="2">Belongs to the pterin-4-alpha-carbinolamine dehydratase family.</text>
</comment>
<evidence type="ECO:0000256" key="4">
    <source>
        <dbReference type="ARBA" id="ARBA00023239"/>
    </source>
</evidence>
<dbReference type="GO" id="GO:0008124">
    <property type="term" value="F:4-alpha-hydroxytetrahydrobiopterin dehydratase activity"/>
    <property type="evidence" value="ECO:0007669"/>
    <property type="project" value="UniProtKB-EC"/>
</dbReference>
<dbReference type="Gene3D" id="3.30.1360.20">
    <property type="entry name" value="Transcriptional coactivator/pterin dehydratase"/>
    <property type="match status" value="1"/>
</dbReference>
<keyword evidence="4" id="KW-0456">Lyase</keyword>
<dbReference type="AlphaFoldDB" id="A0ABC8RRV7"/>
<evidence type="ECO:0000256" key="5">
    <source>
        <dbReference type="ARBA" id="ARBA00030497"/>
    </source>
</evidence>
<dbReference type="EC" id="4.2.1.96" evidence="3"/>
<evidence type="ECO:0000313" key="6">
    <source>
        <dbReference type="EMBL" id="CAK9146295.1"/>
    </source>
</evidence>
<dbReference type="Proteomes" id="UP001642360">
    <property type="component" value="Unassembled WGS sequence"/>
</dbReference>
<keyword evidence="7" id="KW-1185">Reference proteome</keyword>
<evidence type="ECO:0000256" key="2">
    <source>
        <dbReference type="ARBA" id="ARBA00006472"/>
    </source>
</evidence>
<dbReference type="CDD" id="cd00913">
    <property type="entry name" value="PCD_DCoH_subfamily_a"/>
    <property type="match status" value="1"/>
</dbReference>
<dbReference type="EMBL" id="CAUOFW020001558">
    <property type="protein sequence ID" value="CAK9146295.1"/>
    <property type="molecule type" value="Genomic_DNA"/>
</dbReference>
<sequence length="153" mass="17520">MKRKGKKPNLKLVIAIEMVDHIAHHCLFEFSDLSTKKCVPCNSEDLRPMTKEAANELIQKIPEWNLVNEDGMLKLHRSWKVKSFTKGMEFFQVVANVAEAEGYHPDLHLVEWNNVKIDIWTHAVGGLTENDFILAAKINGLKLHHLLSRKAVE</sequence>
<dbReference type="SUPFAM" id="SSF55248">
    <property type="entry name" value="PCD-like"/>
    <property type="match status" value="1"/>
</dbReference>
<evidence type="ECO:0000256" key="1">
    <source>
        <dbReference type="ARBA" id="ARBA00001554"/>
    </source>
</evidence>
<dbReference type="Pfam" id="PF01329">
    <property type="entry name" value="Pterin_4a"/>
    <property type="match status" value="1"/>
</dbReference>
<dbReference type="InterPro" id="IPR036428">
    <property type="entry name" value="PCD_sf"/>
</dbReference>
<dbReference type="InterPro" id="IPR001533">
    <property type="entry name" value="Pterin_deHydtase"/>
</dbReference>
<organism evidence="6 7">
    <name type="scientific">Ilex paraguariensis</name>
    <name type="common">yerba mate</name>
    <dbReference type="NCBI Taxonomy" id="185542"/>
    <lineage>
        <taxon>Eukaryota</taxon>
        <taxon>Viridiplantae</taxon>
        <taxon>Streptophyta</taxon>
        <taxon>Embryophyta</taxon>
        <taxon>Tracheophyta</taxon>
        <taxon>Spermatophyta</taxon>
        <taxon>Magnoliopsida</taxon>
        <taxon>eudicotyledons</taxon>
        <taxon>Gunneridae</taxon>
        <taxon>Pentapetalae</taxon>
        <taxon>asterids</taxon>
        <taxon>campanulids</taxon>
        <taxon>Aquifoliales</taxon>
        <taxon>Aquifoliaceae</taxon>
        <taxon>Ilex</taxon>
    </lineage>
</organism>
<comment type="catalytic activity">
    <reaction evidence="1">
        <text>(4aS,6R)-4a-hydroxy-L-erythro-5,6,7,8-tetrahydrobiopterin = (6R)-L-erythro-6,7-dihydrobiopterin + H2O</text>
        <dbReference type="Rhea" id="RHEA:11920"/>
        <dbReference type="ChEBI" id="CHEBI:15377"/>
        <dbReference type="ChEBI" id="CHEBI:15642"/>
        <dbReference type="ChEBI" id="CHEBI:43120"/>
        <dbReference type="EC" id="4.2.1.96"/>
    </reaction>
</comment>
<comment type="caution">
    <text evidence="6">The sequence shown here is derived from an EMBL/GenBank/DDBJ whole genome shotgun (WGS) entry which is preliminary data.</text>
</comment>